<dbReference type="EMBL" id="BAAABM010000037">
    <property type="protein sequence ID" value="GAA0347926.1"/>
    <property type="molecule type" value="Genomic_DNA"/>
</dbReference>
<organism evidence="1 2">
    <name type="scientific">Actinoallomurus spadix</name>
    <dbReference type="NCBI Taxonomy" id="79912"/>
    <lineage>
        <taxon>Bacteria</taxon>
        <taxon>Bacillati</taxon>
        <taxon>Actinomycetota</taxon>
        <taxon>Actinomycetes</taxon>
        <taxon>Streptosporangiales</taxon>
        <taxon>Thermomonosporaceae</taxon>
        <taxon>Actinoallomurus</taxon>
    </lineage>
</organism>
<reference evidence="2" key="1">
    <citation type="journal article" date="2019" name="Int. J. Syst. Evol. Microbiol.">
        <title>The Global Catalogue of Microorganisms (GCM) 10K type strain sequencing project: providing services to taxonomists for standard genome sequencing and annotation.</title>
        <authorList>
            <consortium name="The Broad Institute Genomics Platform"/>
            <consortium name="The Broad Institute Genome Sequencing Center for Infectious Disease"/>
            <person name="Wu L."/>
            <person name="Ma J."/>
        </authorList>
    </citation>
    <scope>NUCLEOTIDE SEQUENCE [LARGE SCALE GENOMIC DNA]</scope>
    <source>
        <strain evidence="2">JCM 3146</strain>
    </source>
</reference>
<proteinExistence type="predicted"/>
<evidence type="ECO:0008006" key="3">
    <source>
        <dbReference type="Google" id="ProtNLM"/>
    </source>
</evidence>
<protein>
    <recommendedName>
        <fullName evidence="3">Minor tail protein</fullName>
    </recommendedName>
</protein>
<name>A0ABP3GKQ0_9ACTN</name>
<evidence type="ECO:0000313" key="2">
    <source>
        <dbReference type="Proteomes" id="UP001501822"/>
    </source>
</evidence>
<evidence type="ECO:0000313" key="1">
    <source>
        <dbReference type="EMBL" id="GAA0347926.1"/>
    </source>
</evidence>
<sequence length="315" mass="32347">MANVVAANPPAWMDGIAVNGAQMRAEVLGAILPTAGIVRGLNAQALPTPAMKVRVPAGLCMVSDGQNGYYPVQLATQTDLDIAASSATQGRYDSVIAEVVDTGVAGTALYRFRIITGTPAASPTPPTLPAADQPTAFTLRLANVFVQANAETNGFVRAQDVAVVAPSALVVPRPVEVAQTALMVNTDFSTINSWADFPSGKWAPLTFTVPPSGQVYVTLSANVQGHDGTTFATAWCSWRGTGGGIASGTASSLTDPRGVSARNGSRTYASKRVRVSGLTPGASVTLTPIYFISASGGVDANTRVGEGTLIVEPIA</sequence>
<gene>
    <name evidence="1" type="ORF">GCM10010151_42050</name>
</gene>
<keyword evidence="2" id="KW-1185">Reference proteome</keyword>
<accession>A0ABP3GKQ0</accession>
<dbReference type="Proteomes" id="UP001501822">
    <property type="component" value="Unassembled WGS sequence"/>
</dbReference>
<comment type="caution">
    <text evidence="1">The sequence shown here is derived from an EMBL/GenBank/DDBJ whole genome shotgun (WGS) entry which is preliminary data.</text>
</comment>
<dbReference type="RefSeq" id="WP_252801336.1">
    <property type="nucleotide sequence ID" value="NZ_BAAABM010000037.1"/>
</dbReference>